<dbReference type="EMBL" id="FQZE01000009">
    <property type="protein sequence ID" value="SHJ02455.1"/>
    <property type="molecule type" value="Genomic_DNA"/>
</dbReference>
<organism evidence="6 7">
    <name type="scientific">Tangfeifania diversioriginum</name>
    <dbReference type="NCBI Taxonomy" id="1168035"/>
    <lineage>
        <taxon>Bacteria</taxon>
        <taxon>Pseudomonadati</taxon>
        <taxon>Bacteroidota</taxon>
        <taxon>Bacteroidia</taxon>
        <taxon>Marinilabiliales</taxon>
        <taxon>Prolixibacteraceae</taxon>
        <taxon>Tangfeifania</taxon>
    </lineage>
</organism>
<evidence type="ECO:0000256" key="3">
    <source>
        <dbReference type="ARBA" id="ARBA00022989"/>
    </source>
</evidence>
<keyword evidence="7" id="KW-1185">Reference proteome</keyword>
<sequence length="141" mass="15639">MIQIPVLLAGWFSGEKFEAIVQNYDHWIPLSLLAAIGIKMIFESFKLNSKLQKLKSLTINLLLGIVLAILIDSLLIGMSFAFFNYDLLLILLISTVVSFFAALLGLVLGKKMNKKFQSQIKIIGGFILIGSCLNLLLLPQV</sequence>
<proteinExistence type="predicted"/>
<dbReference type="Pfam" id="PF02659">
    <property type="entry name" value="Mntp"/>
    <property type="match status" value="1"/>
</dbReference>
<dbReference type="PANTHER" id="PTHR35529:SF1">
    <property type="entry name" value="MANGANESE EFFLUX PUMP MNTP-RELATED"/>
    <property type="match status" value="1"/>
</dbReference>
<dbReference type="AlphaFoldDB" id="A0A1M6FXN0"/>
<feature type="transmembrane region" description="Helical" evidence="5">
    <location>
        <begin position="87"/>
        <end position="108"/>
    </location>
</feature>
<evidence type="ECO:0000256" key="2">
    <source>
        <dbReference type="ARBA" id="ARBA00022692"/>
    </source>
</evidence>
<evidence type="ECO:0000256" key="5">
    <source>
        <dbReference type="SAM" id="Phobius"/>
    </source>
</evidence>
<feature type="transmembrane region" description="Helical" evidence="5">
    <location>
        <begin position="27"/>
        <end position="45"/>
    </location>
</feature>
<keyword evidence="2 5" id="KW-0812">Transmembrane</keyword>
<dbReference type="RefSeq" id="WP_073168160.1">
    <property type="nucleotide sequence ID" value="NZ_FQZE01000009.1"/>
</dbReference>
<accession>A0A1M6FXN0</accession>
<evidence type="ECO:0000256" key="4">
    <source>
        <dbReference type="ARBA" id="ARBA00023136"/>
    </source>
</evidence>
<feature type="transmembrane region" description="Helical" evidence="5">
    <location>
        <begin position="120"/>
        <end position="138"/>
    </location>
</feature>
<protein>
    <submittedName>
        <fullName evidence="6">Putative Mn2+ efflux pump MntP</fullName>
    </submittedName>
</protein>
<dbReference type="Proteomes" id="UP000184050">
    <property type="component" value="Unassembled WGS sequence"/>
</dbReference>
<gene>
    <name evidence="6" type="ORF">SAMN05444280_109118</name>
</gene>
<reference evidence="6 7" key="1">
    <citation type="submission" date="2016-11" db="EMBL/GenBank/DDBJ databases">
        <authorList>
            <person name="Jaros S."/>
            <person name="Januszkiewicz K."/>
            <person name="Wedrychowicz H."/>
        </authorList>
    </citation>
    <scope>NUCLEOTIDE SEQUENCE [LARGE SCALE GENOMIC DNA]</scope>
    <source>
        <strain evidence="6 7">DSM 27063</strain>
    </source>
</reference>
<evidence type="ECO:0000313" key="7">
    <source>
        <dbReference type="Proteomes" id="UP000184050"/>
    </source>
</evidence>
<dbReference type="PANTHER" id="PTHR35529">
    <property type="entry name" value="MANGANESE EFFLUX PUMP MNTP-RELATED"/>
    <property type="match status" value="1"/>
</dbReference>
<name>A0A1M6FXN0_9BACT</name>
<dbReference type="InterPro" id="IPR003810">
    <property type="entry name" value="Mntp/YtaF"/>
</dbReference>
<evidence type="ECO:0000313" key="6">
    <source>
        <dbReference type="EMBL" id="SHJ02455.1"/>
    </source>
</evidence>
<evidence type="ECO:0000256" key="1">
    <source>
        <dbReference type="ARBA" id="ARBA00022475"/>
    </source>
</evidence>
<feature type="transmembrane region" description="Helical" evidence="5">
    <location>
        <begin position="57"/>
        <end position="81"/>
    </location>
</feature>
<keyword evidence="3 5" id="KW-1133">Transmembrane helix</keyword>
<keyword evidence="4 5" id="KW-0472">Membrane</keyword>
<keyword evidence="1" id="KW-1003">Cell membrane</keyword>